<comment type="similarity">
    <text evidence="3 12">Belongs to the D-isomer specific 2-hydroxyacid dehydrogenase family.</text>
</comment>
<dbReference type="EC" id="1.1.1.399" evidence="4"/>
<comment type="catalytic activity">
    <reaction evidence="10">
        <text>(R)-2-hydroxyglutarate + NAD(+) = 2-oxoglutarate + NADH + H(+)</text>
        <dbReference type="Rhea" id="RHEA:49612"/>
        <dbReference type="ChEBI" id="CHEBI:15378"/>
        <dbReference type="ChEBI" id="CHEBI:15801"/>
        <dbReference type="ChEBI" id="CHEBI:16810"/>
        <dbReference type="ChEBI" id="CHEBI:57540"/>
        <dbReference type="ChEBI" id="CHEBI:57945"/>
        <dbReference type="EC" id="1.1.1.399"/>
    </reaction>
</comment>
<dbReference type="HOGENOM" id="CLU_019796_9_2_6"/>
<dbReference type="SUPFAM" id="SSF52283">
    <property type="entry name" value="Formate/glycerate dehydrogenase catalytic domain-like"/>
    <property type="match status" value="1"/>
</dbReference>
<keyword evidence="7 12" id="KW-0560">Oxidoreductase</keyword>
<dbReference type="AlphaFoldDB" id="A0A077NBY3"/>
<dbReference type="FunFam" id="3.40.50.720:FF:000041">
    <property type="entry name" value="D-3-phosphoglycerate dehydrogenase"/>
    <property type="match status" value="1"/>
</dbReference>
<dbReference type="PROSITE" id="PS00065">
    <property type="entry name" value="D_2_HYDROXYACID_DH_1"/>
    <property type="match status" value="1"/>
</dbReference>
<organism evidence="14 15">
    <name type="scientific">Xenorhabdus bovienii str. feltiae Moldova</name>
    <dbReference type="NCBI Taxonomy" id="1398200"/>
    <lineage>
        <taxon>Bacteria</taxon>
        <taxon>Pseudomonadati</taxon>
        <taxon>Pseudomonadota</taxon>
        <taxon>Gammaproteobacteria</taxon>
        <taxon>Enterobacterales</taxon>
        <taxon>Morganellaceae</taxon>
        <taxon>Xenorhabdus</taxon>
    </lineage>
</organism>
<evidence type="ECO:0000256" key="12">
    <source>
        <dbReference type="RuleBase" id="RU003719"/>
    </source>
</evidence>
<evidence type="ECO:0000256" key="11">
    <source>
        <dbReference type="ARBA" id="ARBA00048731"/>
    </source>
</evidence>
<evidence type="ECO:0000313" key="15">
    <source>
        <dbReference type="Proteomes" id="UP000028487"/>
    </source>
</evidence>
<comment type="caution">
    <text evidence="14">The sequence shown here is derived from an EMBL/GenBank/DDBJ whole genome shotgun (WGS) entry which is preliminary data.</text>
</comment>
<dbReference type="GO" id="GO:0051287">
    <property type="term" value="F:NAD binding"/>
    <property type="evidence" value="ECO:0007669"/>
    <property type="project" value="InterPro"/>
</dbReference>
<dbReference type="SUPFAM" id="SSF55021">
    <property type="entry name" value="ACT-like"/>
    <property type="match status" value="1"/>
</dbReference>
<dbReference type="InterPro" id="IPR050418">
    <property type="entry name" value="D-iso_2-hydroxyacid_DH_PdxB"/>
</dbReference>
<evidence type="ECO:0000256" key="5">
    <source>
        <dbReference type="ARBA" id="ARBA00013143"/>
    </source>
</evidence>
<dbReference type="RefSeq" id="WP_038209140.1">
    <property type="nucleotide sequence ID" value="NZ_CAWLWD010000099.1"/>
</dbReference>
<evidence type="ECO:0000256" key="9">
    <source>
        <dbReference type="ARBA" id="ARBA00030455"/>
    </source>
</evidence>
<reference evidence="14" key="1">
    <citation type="submission" date="2013-07" db="EMBL/GenBank/DDBJ databases">
        <title>Sub-species coevolution in mutualistic symbiosis.</title>
        <authorList>
            <person name="Murfin K."/>
            <person name="Klassen J."/>
            <person name="Lee M."/>
            <person name="Forst S."/>
            <person name="Stock P."/>
            <person name="Goodrich-Blair H."/>
        </authorList>
    </citation>
    <scope>NUCLEOTIDE SEQUENCE [LARGE SCALE GENOMIC DNA]</scope>
    <source>
        <strain evidence="14">Feltiae Moldova</strain>
    </source>
</reference>
<dbReference type="InterPro" id="IPR045865">
    <property type="entry name" value="ACT-like_dom_sf"/>
</dbReference>
<evidence type="ECO:0000256" key="3">
    <source>
        <dbReference type="ARBA" id="ARBA00005854"/>
    </source>
</evidence>
<dbReference type="NCBIfam" id="NF008759">
    <property type="entry name" value="PRK11790.1"/>
    <property type="match status" value="1"/>
</dbReference>
<dbReference type="Gene3D" id="3.30.70.260">
    <property type="match status" value="1"/>
</dbReference>
<evidence type="ECO:0000256" key="2">
    <source>
        <dbReference type="ARBA" id="ARBA00005216"/>
    </source>
</evidence>
<dbReference type="GO" id="GO:0006564">
    <property type="term" value="P:L-serine biosynthetic process"/>
    <property type="evidence" value="ECO:0007669"/>
    <property type="project" value="UniProtKB-ARBA"/>
</dbReference>
<dbReference type="Pfam" id="PF00389">
    <property type="entry name" value="2-Hacid_dh"/>
    <property type="match status" value="1"/>
</dbReference>
<dbReference type="PROSITE" id="PS00671">
    <property type="entry name" value="D_2_HYDROXYACID_DH_3"/>
    <property type="match status" value="1"/>
</dbReference>
<comment type="pathway">
    <text evidence="2">Amino-acid biosynthesis; L-serine biosynthesis; L-serine from 3-phospho-D-glycerate: step 1/3.</text>
</comment>
<dbReference type="Pfam" id="PF02826">
    <property type="entry name" value="2-Hacid_dh_C"/>
    <property type="match status" value="1"/>
</dbReference>
<comment type="function">
    <text evidence="1">Catalyzes the reversible oxidation of 3-phospho-D-glycerate to 3-phosphonooxypyruvate, the first step of the phosphorylated L-serine biosynthesis pathway. Also catalyzes the reversible oxidation of 2-hydroxyglutarate to 2-oxoglutarate.</text>
</comment>
<evidence type="ECO:0000313" key="14">
    <source>
        <dbReference type="EMBL" id="CDG99692.1"/>
    </source>
</evidence>
<protein>
    <recommendedName>
        <fullName evidence="6">D-3-phosphoglycerate dehydrogenase</fullName>
        <ecNumber evidence="4">1.1.1.399</ecNumber>
        <ecNumber evidence="5">1.1.1.95</ecNumber>
    </recommendedName>
    <alternativeName>
        <fullName evidence="9">2-oxoglutarate reductase</fullName>
    </alternativeName>
</protein>
<evidence type="ECO:0000256" key="7">
    <source>
        <dbReference type="ARBA" id="ARBA00023002"/>
    </source>
</evidence>
<evidence type="ECO:0000256" key="8">
    <source>
        <dbReference type="ARBA" id="ARBA00023027"/>
    </source>
</evidence>
<dbReference type="PROSITE" id="PS00670">
    <property type="entry name" value="D_2_HYDROXYACID_DH_2"/>
    <property type="match status" value="1"/>
</dbReference>
<evidence type="ECO:0000259" key="13">
    <source>
        <dbReference type="PROSITE" id="PS51671"/>
    </source>
</evidence>
<name>A0A077NBY3_XENBV</name>
<proteinExistence type="inferred from homology"/>
<dbReference type="EMBL" id="CBSV010000014">
    <property type="protein sequence ID" value="CDG99692.1"/>
    <property type="molecule type" value="Genomic_DNA"/>
</dbReference>
<accession>A0A077NBY3</accession>
<feature type="domain" description="ACT" evidence="13">
    <location>
        <begin position="341"/>
        <end position="413"/>
    </location>
</feature>
<dbReference type="InterPro" id="IPR006139">
    <property type="entry name" value="D-isomer_2_OHA_DH_cat_dom"/>
</dbReference>
<comment type="catalytic activity">
    <reaction evidence="11">
        <text>(2R)-3-phosphoglycerate + NAD(+) = 3-phosphooxypyruvate + NADH + H(+)</text>
        <dbReference type="Rhea" id="RHEA:12641"/>
        <dbReference type="ChEBI" id="CHEBI:15378"/>
        <dbReference type="ChEBI" id="CHEBI:18110"/>
        <dbReference type="ChEBI" id="CHEBI:57540"/>
        <dbReference type="ChEBI" id="CHEBI:57945"/>
        <dbReference type="ChEBI" id="CHEBI:58272"/>
        <dbReference type="EC" id="1.1.1.95"/>
    </reaction>
</comment>
<dbReference type="InterPro" id="IPR029752">
    <property type="entry name" value="D-isomer_DH_CS1"/>
</dbReference>
<dbReference type="PANTHER" id="PTHR43761:SF1">
    <property type="entry name" value="D-ISOMER SPECIFIC 2-HYDROXYACID DEHYDROGENASE CATALYTIC DOMAIN-CONTAINING PROTEIN-RELATED"/>
    <property type="match status" value="1"/>
</dbReference>
<keyword evidence="8" id="KW-0520">NAD</keyword>
<evidence type="ECO:0000256" key="4">
    <source>
        <dbReference type="ARBA" id="ARBA00013001"/>
    </source>
</evidence>
<dbReference type="Gene3D" id="3.40.50.720">
    <property type="entry name" value="NAD(P)-binding Rossmann-like Domain"/>
    <property type="match status" value="2"/>
</dbReference>
<dbReference type="GO" id="GO:0047545">
    <property type="term" value="F:(S)-2-hydroxyglutarate dehydrogenase activity"/>
    <property type="evidence" value="ECO:0007669"/>
    <property type="project" value="UniProtKB-ARBA"/>
</dbReference>
<sequence length="413" mass="45367">MVKVSLEKDKIKFLLLEGVHQNTVDNLRAAGYSNIEYHKGALEPEELKEAIRDARFVGIRSRTQLTEEIFEAAEKLVAVGCFCIGTNQVDLKAAEKRGIPVFNAPFSNTRSVAEMVLGELLLLLRRIPIANAKAHRGIWDKQAKGCYEARGKKLGIIGYGHIGTQLGILAENIGMHVHFYDIENKLPLGNAQQVHHLSELLNMSDVVSLHVPETGSTKNMIGVEELELMKPGAILINASRGMVVDIPALHDALESEHLSGAALDVFPSEPATNNEPFISPLSKFDNVLLTPHIGGSTQEAQENIGYEVAGKLVKYSDNGSTLSAVNFPEVSLPVHAKDTHRLLHIHENRPGILTSINQVFTDQEINIEAQYLRTNGDIGYVVIDITTQNSAQAEMVLQNLKALPGTIRSRLLY</sequence>
<dbReference type="InterPro" id="IPR002912">
    <property type="entry name" value="ACT_dom"/>
</dbReference>
<dbReference type="PANTHER" id="PTHR43761">
    <property type="entry name" value="D-ISOMER SPECIFIC 2-HYDROXYACID DEHYDROGENASE FAMILY PROTEIN (AFU_ORTHOLOGUE AFUA_1G13630)"/>
    <property type="match status" value="1"/>
</dbReference>
<dbReference type="InterPro" id="IPR036291">
    <property type="entry name" value="NAD(P)-bd_dom_sf"/>
</dbReference>
<evidence type="ECO:0000256" key="1">
    <source>
        <dbReference type="ARBA" id="ARBA00003800"/>
    </source>
</evidence>
<evidence type="ECO:0000256" key="10">
    <source>
        <dbReference type="ARBA" id="ARBA00048126"/>
    </source>
</evidence>
<dbReference type="EC" id="1.1.1.95" evidence="5"/>
<evidence type="ECO:0000256" key="6">
    <source>
        <dbReference type="ARBA" id="ARBA00021582"/>
    </source>
</evidence>
<dbReference type="GO" id="GO:0004617">
    <property type="term" value="F:phosphoglycerate dehydrogenase activity"/>
    <property type="evidence" value="ECO:0007669"/>
    <property type="project" value="UniProtKB-EC"/>
</dbReference>
<dbReference type="InterPro" id="IPR029753">
    <property type="entry name" value="D-isomer_DH_CS"/>
</dbReference>
<gene>
    <name evidence="14" type="primary">serA</name>
    <name evidence="14" type="ORF">XBFM1_1100078</name>
</gene>
<dbReference type="Proteomes" id="UP000028487">
    <property type="component" value="Unassembled WGS sequence"/>
</dbReference>
<dbReference type="InterPro" id="IPR054480">
    <property type="entry name" value="AHAS_small-like_ACT"/>
</dbReference>
<dbReference type="SUPFAM" id="SSF51735">
    <property type="entry name" value="NAD(P)-binding Rossmann-fold domains"/>
    <property type="match status" value="1"/>
</dbReference>
<dbReference type="CDD" id="cd12176">
    <property type="entry name" value="PGDH_3"/>
    <property type="match status" value="1"/>
</dbReference>
<dbReference type="Pfam" id="PF22629">
    <property type="entry name" value="ACT_AHAS_ss"/>
    <property type="match status" value="1"/>
</dbReference>
<dbReference type="InterPro" id="IPR006140">
    <property type="entry name" value="D-isomer_DH_NAD-bd"/>
</dbReference>
<dbReference type="CDD" id="cd04901">
    <property type="entry name" value="ACT_3PGDH"/>
    <property type="match status" value="1"/>
</dbReference>
<dbReference type="PROSITE" id="PS51671">
    <property type="entry name" value="ACT"/>
    <property type="match status" value="1"/>
</dbReference>
<dbReference type="UniPathway" id="UPA00135">
    <property type="reaction ID" value="UER00196"/>
</dbReference>